<gene>
    <name evidence="5" type="ORF">ACFFK0_03725</name>
</gene>
<protein>
    <submittedName>
        <fullName evidence="5">MBL fold metallo-hydrolase</fullName>
    </submittedName>
</protein>
<organism evidence="5 6">
    <name type="scientific">Paenibacillus chartarius</name>
    <dbReference type="NCBI Taxonomy" id="747481"/>
    <lineage>
        <taxon>Bacteria</taxon>
        <taxon>Bacillati</taxon>
        <taxon>Bacillota</taxon>
        <taxon>Bacilli</taxon>
        <taxon>Bacillales</taxon>
        <taxon>Paenibacillaceae</taxon>
        <taxon>Paenibacillus</taxon>
    </lineage>
</organism>
<sequence length="243" mass="26635">MNLVKIIRIPILPMHMVNAHLLLGPDGCVLVDAGIPGSEQKIGRALAKEKLTFRDIKLIIITHAHVDHAGSAARLRELTGAPILAHEGDAKHYSQEEKMTFCPTGPFARLFFKTGFILQPYEGFTPDLLVSGTQDIDLRRFGVPGTVTHTPGHTSGSISVELDSKDAMVGDLLASGILVGGIMRKHRAIRPPFEDDPHRVAEELLRLISSGHRTFYLGHGGPLGANEVRRHAEYLKGLPYKHE</sequence>
<evidence type="ECO:0000313" key="5">
    <source>
        <dbReference type="EMBL" id="MFC0211568.1"/>
    </source>
</evidence>
<dbReference type="SUPFAM" id="SSF56281">
    <property type="entry name" value="Metallo-hydrolase/oxidoreductase"/>
    <property type="match status" value="1"/>
</dbReference>
<comment type="function">
    <text evidence="2">Counteracts the endogenous Pycsar antiviral defense system. Phosphodiesterase that enables metal-dependent hydrolysis of host cyclic nucleotide Pycsar defense signals such as cCMP and cUMP.</text>
</comment>
<dbReference type="InterPro" id="IPR001279">
    <property type="entry name" value="Metallo-B-lactamas"/>
</dbReference>
<dbReference type="RefSeq" id="WP_377468552.1">
    <property type="nucleotide sequence ID" value="NZ_JBHLWN010000020.1"/>
</dbReference>
<keyword evidence="6" id="KW-1185">Reference proteome</keyword>
<feature type="domain" description="Metallo-beta-lactamase" evidence="4">
    <location>
        <begin position="16"/>
        <end position="219"/>
    </location>
</feature>
<dbReference type="InterPro" id="IPR036866">
    <property type="entry name" value="RibonucZ/Hydroxyglut_hydro"/>
</dbReference>
<comment type="catalytic activity">
    <reaction evidence="1">
        <text>3',5'-cyclic CMP + H2O = CMP + H(+)</text>
        <dbReference type="Rhea" id="RHEA:72675"/>
        <dbReference type="ChEBI" id="CHEBI:15377"/>
        <dbReference type="ChEBI" id="CHEBI:15378"/>
        <dbReference type="ChEBI" id="CHEBI:58003"/>
        <dbReference type="ChEBI" id="CHEBI:60377"/>
    </reaction>
    <physiologicalReaction direction="left-to-right" evidence="1">
        <dbReference type="Rhea" id="RHEA:72676"/>
    </physiologicalReaction>
</comment>
<evidence type="ECO:0000259" key="4">
    <source>
        <dbReference type="SMART" id="SM00849"/>
    </source>
</evidence>
<dbReference type="Pfam" id="PF00753">
    <property type="entry name" value="Lactamase_B"/>
    <property type="match status" value="1"/>
</dbReference>
<dbReference type="Gene3D" id="3.60.15.10">
    <property type="entry name" value="Ribonuclease Z/Hydroxyacylglutathione hydrolase-like"/>
    <property type="match status" value="1"/>
</dbReference>
<dbReference type="InterPro" id="IPR050855">
    <property type="entry name" value="NDM-1-like"/>
</dbReference>
<comment type="catalytic activity">
    <reaction evidence="3">
        <text>3',5'-cyclic UMP + H2O = UMP + H(+)</text>
        <dbReference type="Rhea" id="RHEA:70575"/>
        <dbReference type="ChEBI" id="CHEBI:15377"/>
        <dbReference type="ChEBI" id="CHEBI:15378"/>
        <dbReference type="ChEBI" id="CHEBI:57865"/>
        <dbReference type="ChEBI" id="CHEBI:184387"/>
    </reaction>
    <physiologicalReaction direction="left-to-right" evidence="3">
        <dbReference type="Rhea" id="RHEA:70576"/>
    </physiologicalReaction>
</comment>
<proteinExistence type="predicted"/>
<name>A0ABV6DG01_9BACL</name>
<dbReference type="SMART" id="SM00849">
    <property type="entry name" value="Lactamase_B"/>
    <property type="match status" value="1"/>
</dbReference>
<evidence type="ECO:0000256" key="2">
    <source>
        <dbReference type="ARBA" id="ARBA00034301"/>
    </source>
</evidence>
<accession>A0ABV6DG01</accession>
<dbReference type="EMBL" id="JBHLWN010000020">
    <property type="protein sequence ID" value="MFC0211568.1"/>
    <property type="molecule type" value="Genomic_DNA"/>
</dbReference>
<evidence type="ECO:0000256" key="1">
    <source>
        <dbReference type="ARBA" id="ARBA00034221"/>
    </source>
</evidence>
<reference evidence="5 6" key="1">
    <citation type="submission" date="2024-09" db="EMBL/GenBank/DDBJ databases">
        <authorList>
            <person name="Sun Q."/>
            <person name="Mori K."/>
        </authorList>
    </citation>
    <scope>NUCLEOTIDE SEQUENCE [LARGE SCALE GENOMIC DNA]</scope>
    <source>
        <strain evidence="5 6">CCM 7759</strain>
    </source>
</reference>
<dbReference type="PANTHER" id="PTHR42951">
    <property type="entry name" value="METALLO-BETA-LACTAMASE DOMAIN-CONTAINING"/>
    <property type="match status" value="1"/>
</dbReference>
<comment type="caution">
    <text evidence="5">The sequence shown here is derived from an EMBL/GenBank/DDBJ whole genome shotgun (WGS) entry which is preliminary data.</text>
</comment>
<dbReference type="Proteomes" id="UP001589776">
    <property type="component" value="Unassembled WGS sequence"/>
</dbReference>
<dbReference type="CDD" id="cd07721">
    <property type="entry name" value="yflN-like_MBL-fold"/>
    <property type="match status" value="1"/>
</dbReference>
<evidence type="ECO:0000256" key="3">
    <source>
        <dbReference type="ARBA" id="ARBA00048505"/>
    </source>
</evidence>
<dbReference type="PANTHER" id="PTHR42951:SF17">
    <property type="entry name" value="METALLO-BETA-LACTAMASE DOMAIN-CONTAINING PROTEIN"/>
    <property type="match status" value="1"/>
</dbReference>
<evidence type="ECO:0000313" key="6">
    <source>
        <dbReference type="Proteomes" id="UP001589776"/>
    </source>
</evidence>